<reference evidence="1 2" key="1">
    <citation type="submission" date="2018-08" db="EMBL/GenBank/DDBJ databases">
        <title>Genome Lactobacillus garii FI11369.</title>
        <authorList>
            <person name="Diaz M."/>
            <person name="Narbad A."/>
        </authorList>
    </citation>
    <scope>NUCLEOTIDE SEQUENCE [LARGE SCALE GENOMIC DNA]</scope>
    <source>
        <strain evidence="1 2">FI11369</strain>
    </source>
</reference>
<dbReference type="Proteomes" id="UP000283633">
    <property type="component" value="Unassembled WGS sequence"/>
</dbReference>
<protein>
    <recommendedName>
        <fullName evidence="3">DUF2187 domain-containing protein</fullName>
    </recommendedName>
</protein>
<dbReference type="AlphaFoldDB" id="A0A426D5I8"/>
<proteinExistence type="predicted"/>
<evidence type="ECO:0000313" key="2">
    <source>
        <dbReference type="Proteomes" id="UP000283633"/>
    </source>
</evidence>
<name>A0A426D5I8_9LACO</name>
<dbReference type="RefSeq" id="WP_125072921.1">
    <property type="nucleotide sequence ID" value="NZ_QWZQ01000038.1"/>
</dbReference>
<dbReference type="EMBL" id="QWZQ01000038">
    <property type="protein sequence ID" value="RRK09828.1"/>
    <property type="molecule type" value="Genomic_DNA"/>
</dbReference>
<keyword evidence="2" id="KW-1185">Reference proteome</keyword>
<evidence type="ECO:0000313" key="1">
    <source>
        <dbReference type="EMBL" id="RRK09828.1"/>
    </source>
</evidence>
<sequence>MHGEEIGTQVHFKLEGQPHVGTIAKAYTNAYLIEFESTDPEIVDKYHNKVIISQKQVQAVK</sequence>
<gene>
    <name evidence="1" type="ORF">D1831_10670</name>
</gene>
<accession>A0A426D5I8</accession>
<organism evidence="1 2">
    <name type="scientific">Lactiplantibacillus garii</name>
    <dbReference type="NCBI Taxonomy" id="2306423"/>
    <lineage>
        <taxon>Bacteria</taxon>
        <taxon>Bacillati</taxon>
        <taxon>Bacillota</taxon>
        <taxon>Bacilli</taxon>
        <taxon>Lactobacillales</taxon>
        <taxon>Lactobacillaceae</taxon>
        <taxon>Lactiplantibacillus</taxon>
    </lineage>
</organism>
<evidence type="ECO:0008006" key="3">
    <source>
        <dbReference type="Google" id="ProtNLM"/>
    </source>
</evidence>
<comment type="caution">
    <text evidence="1">The sequence shown here is derived from an EMBL/GenBank/DDBJ whole genome shotgun (WGS) entry which is preliminary data.</text>
</comment>
<dbReference type="OrthoDB" id="2326589at2"/>